<dbReference type="RefSeq" id="WP_051238537.1">
    <property type="nucleotide sequence ID" value="NZ_JAKDOF010000120.1"/>
</dbReference>
<dbReference type="EMBL" id="LR134473">
    <property type="protein sequence ID" value="VEI03044.1"/>
    <property type="molecule type" value="Genomic_DNA"/>
</dbReference>
<dbReference type="PANTHER" id="PTHR43537">
    <property type="entry name" value="TRANSCRIPTIONAL REGULATOR, GNTR FAMILY"/>
    <property type="match status" value="1"/>
</dbReference>
<evidence type="ECO:0000256" key="3">
    <source>
        <dbReference type="ARBA" id="ARBA00023163"/>
    </source>
</evidence>
<evidence type="ECO:0000259" key="5">
    <source>
        <dbReference type="PROSITE" id="PS50949"/>
    </source>
</evidence>
<keyword evidence="3" id="KW-0804">Transcription</keyword>
<keyword evidence="2" id="KW-0238">DNA-binding</keyword>
<evidence type="ECO:0000313" key="7">
    <source>
        <dbReference type="Proteomes" id="UP000277858"/>
    </source>
</evidence>
<sequence length="227" mass="24932">MESLRDKVVSQLREQILSNDLEPGTRLRERTLSDLFGVSRVPVREALMVLEADLLVTSSRRADGSEGAGVEVTRFDRNDVAELFDAREALEPLVARLAARHRSEAQLEALRDQLETARRAAETGDNRAGALANTAYHGILVQACGSGLLAAVMAPLQTRIERLFRRTIVGRAPELAEDHTRMLAALEDRQAETAELLARLHVVSTRAPSLALFTEQDEGQDAGRADD</sequence>
<dbReference type="InterPro" id="IPR036388">
    <property type="entry name" value="WH-like_DNA-bd_sf"/>
</dbReference>
<organism evidence="6 7">
    <name type="scientific">Acidipropionibacterium jensenii</name>
    <dbReference type="NCBI Taxonomy" id="1749"/>
    <lineage>
        <taxon>Bacteria</taxon>
        <taxon>Bacillati</taxon>
        <taxon>Actinomycetota</taxon>
        <taxon>Actinomycetes</taxon>
        <taxon>Propionibacteriales</taxon>
        <taxon>Propionibacteriaceae</taxon>
        <taxon>Acidipropionibacterium</taxon>
    </lineage>
</organism>
<feature type="coiled-coil region" evidence="4">
    <location>
        <begin position="100"/>
        <end position="127"/>
    </location>
</feature>
<evidence type="ECO:0000256" key="2">
    <source>
        <dbReference type="ARBA" id="ARBA00023125"/>
    </source>
</evidence>
<reference evidence="6 7" key="1">
    <citation type="submission" date="2018-12" db="EMBL/GenBank/DDBJ databases">
        <authorList>
            <consortium name="Pathogen Informatics"/>
        </authorList>
    </citation>
    <scope>NUCLEOTIDE SEQUENCE [LARGE SCALE GENOMIC DNA]</scope>
    <source>
        <strain evidence="6 7">NCTC13652</strain>
    </source>
</reference>
<dbReference type="CDD" id="cd07377">
    <property type="entry name" value="WHTH_GntR"/>
    <property type="match status" value="1"/>
</dbReference>
<keyword evidence="4" id="KW-0175">Coiled coil</keyword>
<feature type="domain" description="HTH gntR-type" evidence="5">
    <location>
        <begin position="2"/>
        <end position="75"/>
    </location>
</feature>
<dbReference type="SMART" id="SM00345">
    <property type="entry name" value="HTH_GNTR"/>
    <property type="match status" value="1"/>
</dbReference>
<dbReference type="InterPro" id="IPR011711">
    <property type="entry name" value="GntR_C"/>
</dbReference>
<keyword evidence="7" id="KW-1185">Reference proteome</keyword>
<evidence type="ECO:0000256" key="4">
    <source>
        <dbReference type="SAM" id="Coils"/>
    </source>
</evidence>
<dbReference type="SUPFAM" id="SSF46785">
    <property type="entry name" value="Winged helix' DNA-binding domain"/>
    <property type="match status" value="1"/>
</dbReference>
<dbReference type="InterPro" id="IPR000524">
    <property type="entry name" value="Tscrpt_reg_HTH_GntR"/>
</dbReference>
<dbReference type="InterPro" id="IPR008920">
    <property type="entry name" value="TF_FadR/GntR_C"/>
</dbReference>
<dbReference type="STRING" id="1122997.GCA_000425285_02226"/>
<dbReference type="GO" id="GO:0003677">
    <property type="term" value="F:DNA binding"/>
    <property type="evidence" value="ECO:0007669"/>
    <property type="project" value="UniProtKB-KW"/>
</dbReference>
<name>A0A3S4VIZ0_9ACTN</name>
<dbReference type="AlphaFoldDB" id="A0A3S4VIZ0"/>
<keyword evidence="1" id="KW-0805">Transcription regulation</keyword>
<gene>
    <name evidence="6" type="primary">lutR</name>
    <name evidence="6" type="ORF">NCTC13652_01242</name>
</gene>
<evidence type="ECO:0000256" key="1">
    <source>
        <dbReference type="ARBA" id="ARBA00023015"/>
    </source>
</evidence>
<evidence type="ECO:0000313" key="6">
    <source>
        <dbReference type="EMBL" id="VEI03044.1"/>
    </source>
</evidence>
<dbReference type="PROSITE" id="PS50949">
    <property type="entry name" value="HTH_GNTR"/>
    <property type="match status" value="1"/>
</dbReference>
<dbReference type="Gene3D" id="1.20.120.530">
    <property type="entry name" value="GntR ligand-binding domain-like"/>
    <property type="match status" value="1"/>
</dbReference>
<dbReference type="Proteomes" id="UP000277858">
    <property type="component" value="Chromosome"/>
</dbReference>
<dbReference type="GO" id="GO:0003700">
    <property type="term" value="F:DNA-binding transcription factor activity"/>
    <property type="evidence" value="ECO:0007669"/>
    <property type="project" value="InterPro"/>
</dbReference>
<dbReference type="PANTHER" id="PTHR43537:SF24">
    <property type="entry name" value="GLUCONATE OPERON TRANSCRIPTIONAL REPRESSOR"/>
    <property type="match status" value="1"/>
</dbReference>
<accession>A0A3S4VIZ0</accession>
<dbReference type="Pfam" id="PF00392">
    <property type="entry name" value="GntR"/>
    <property type="match status" value="1"/>
</dbReference>
<dbReference type="OrthoDB" id="8663149at2"/>
<protein>
    <submittedName>
        <fullName evidence="6">L-lactate utilization operon repressor</fullName>
    </submittedName>
</protein>
<proteinExistence type="predicted"/>
<dbReference type="Pfam" id="PF07729">
    <property type="entry name" value="FCD"/>
    <property type="match status" value="1"/>
</dbReference>
<dbReference type="SMART" id="SM00895">
    <property type="entry name" value="FCD"/>
    <property type="match status" value="1"/>
</dbReference>
<dbReference type="Gene3D" id="1.10.10.10">
    <property type="entry name" value="Winged helix-like DNA-binding domain superfamily/Winged helix DNA-binding domain"/>
    <property type="match status" value="1"/>
</dbReference>
<dbReference type="SUPFAM" id="SSF48008">
    <property type="entry name" value="GntR ligand-binding domain-like"/>
    <property type="match status" value="1"/>
</dbReference>
<dbReference type="InterPro" id="IPR036390">
    <property type="entry name" value="WH_DNA-bd_sf"/>
</dbReference>